<dbReference type="EMBL" id="FNEZ01000010">
    <property type="protein sequence ID" value="SDK61737.1"/>
    <property type="molecule type" value="Genomic_DNA"/>
</dbReference>
<proteinExistence type="predicted"/>
<dbReference type="InterPro" id="IPR049197">
    <property type="entry name" value="DUF6864"/>
</dbReference>
<evidence type="ECO:0000313" key="1">
    <source>
        <dbReference type="EMBL" id="SDK61737.1"/>
    </source>
</evidence>
<evidence type="ECO:0000313" key="2">
    <source>
        <dbReference type="Proteomes" id="UP000199580"/>
    </source>
</evidence>
<keyword evidence="2" id="KW-1185">Reference proteome</keyword>
<dbReference type="RefSeq" id="WP_091399380.1">
    <property type="nucleotide sequence ID" value="NZ_BKAI01000022.1"/>
</dbReference>
<reference evidence="1 2" key="1">
    <citation type="submission" date="2016-10" db="EMBL/GenBank/DDBJ databases">
        <authorList>
            <person name="de Groot N.N."/>
        </authorList>
    </citation>
    <scope>NUCLEOTIDE SEQUENCE [LARGE SCALE GENOMIC DNA]</scope>
    <source>
        <strain evidence="1 2">CGMCC 1.10076</strain>
    </source>
</reference>
<dbReference type="STRING" id="1128970.SAMN04487935_3785"/>
<dbReference type="OrthoDB" id="9153478at2"/>
<gene>
    <name evidence="1" type="ORF">SAMN04487935_3785</name>
</gene>
<organism evidence="1 2">
    <name type="scientific">Flavobacterium noncentrifugens</name>
    <dbReference type="NCBI Taxonomy" id="1128970"/>
    <lineage>
        <taxon>Bacteria</taxon>
        <taxon>Pseudomonadati</taxon>
        <taxon>Bacteroidota</taxon>
        <taxon>Flavobacteriia</taxon>
        <taxon>Flavobacteriales</taxon>
        <taxon>Flavobacteriaceae</taxon>
        <taxon>Flavobacterium</taxon>
    </lineage>
</organism>
<protein>
    <submittedName>
        <fullName evidence="1">Uncharacterized protein</fullName>
    </submittedName>
</protein>
<accession>A0A1G9DD54</accession>
<sequence length="124" mass="13970">MNTIDQALKISSFVGEYEIVGNGCAPSLIDMPLKLKINDLTFEFNFISDSDNKETKVTKRNVDGKVGIFDLINFDNPLGTGALTPWHIGTISGRKLYISFWIWTPSSNDGKRIIDWTLMLDQIK</sequence>
<name>A0A1G9DD54_9FLAO</name>
<dbReference type="Proteomes" id="UP000199580">
    <property type="component" value="Unassembled WGS sequence"/>
</dbReference>
<dbReference type="AlphaFoldDB" id="A0A1G9DD54"/>
<dbReference type="Pfam" id="PF21732">
    <property type="entry name" value="DUF6864"/>
    <property type="match status" value="1"/>
</dbReference>